<dbReference type="Proteomes" id="UP000076532">
    <property type="component" value="Unassembled WGS sequence"/>
</dbReference>
<proteinExistence type="predicted"/>
<dbReference type="EMBL" id="KV417481">
    <property type="protein sequence ID" value="KZP34037.1"/>
    <property type="molecule type" value="Genomic_DNA"/>
</dbReference>
<sequence length="81" mass="8770">MCHRTVTDPSTRWLKRKDIALFGQNIVLYAADTAETRPPRSTSASCLSFPICSCSHPVVLHDRIAQVPGMMGSPGTSQATP</sequence>
<organism evidence="2 3">
    <name type="scientific">Athelia psychrophila</name>
    <dbReference type="NCBI Taxonomy" id="1759441"/>
    <lineage>
        <taxon>Eukaryota</taxon>
        <taxon>Fungi</taxon>
        <taxon>Dikarya</taxon>
        <taxon>Basidiomycota</taxon>
        <taxon>Agaricomycotina</taxon>
        <taxon>Agaricomycetes</taxon>
        <taxon>Agaricomycetidae</taxon>
        <taxon>Atheliales</taxon>
        <taxon>Atheliaceae</taxon>
        <taxon>Athelia</taxon>
    </lineage>
</organism>
<evidence type="ECO:0000313" key="2">
    <source>
        <dbReference type="EMBL" id="KZP34037.1"/>
    </source>
</evidence>
<evidence type="ECO:0000313" key="3">
    <source>
        <dbReference type="Proteomes" id="UP000076532"/>
    </source>
</evidence>
<protein>
    <submittedName>
        <fullName evidence="2">Uncharacterized protein</fullName>
    </submittedName>
</protein>
<reference evidence="2 3" key="1">
    <citation type="journal article" date="2016" name="Mol. Biol. Evol.">
        <title>Comparative Genomics of Early-Diverging Mushroom-Forming Fungi Provides Insights into the Origins of Lignocellulose Decay Capabilities.</title>
        <authorList>
            <person name="Nagy L.G."/>
            <person name="Riley R."/>
            <person name="Tritt A."/>
            <person name="Adam C."/>
            <person name="Daum C."/>
            <person name="Floudas D."/>
            <person name="Sun H."/>
            <person name="Yadav J.S."/>
            <person name="Pangilinan J."/>
            <person name="Larsson K.H."/>
            <person name="Matsuura K."/>
            <person name="Barry K."/>
            <person name="Labutti K."/>
            <person name="Kuo R."/>
            <person name="Ohm R.A."/>
            <person name="Bhattacharya S.S."/>
            <person name="Shirouzu T."/>
            <person name="Yoshinaga Y."/>
            <person name="Martin F.M."/>
            <person name="Grigoriev I.V."/>
            <person name="Hibbett D.S."/>
        </authorList>
    </citation>
    <scope>NUCLEOTIDE SEQUENCE [LARGE SCALE GENOMIC DNA]</scope>
    <source>
        <strain evidence="2 3">CBS 109695</strain>
    </source>
</reference>
<keyword evidence="3" id="KW-1185">Reference proteome</keyword>
<accession>A0A166WRR8</accession>
<evidence type="ECO:0000313" key="1">
    <source>
        <dbReference type="EMBL" id="KZP13544.1"/>
    </source>
</evidence>
<dbReference type="AlphaFoldDB" id="A0A166WRR8"/>
<gene>
    <name evidence="2" type="ORF">FIBSPDRAFT_847176</name>
    <name evidence="1" type="ORF">FIBSPDRAFT_869214</name>
</gene>
<name>A0A166WRR8_9AGAM</name>
<dbReference type="EMBL" id="KV417631">
    <property type="protein sequence ID" value="KZP13544.1"/>
    <property type="molecule type" value="Genomic_DNA"/>
</dbReference>